<evidence type="ECO:0000313" key="2">
    <source>
        <dbReference type="EMBL" id="KAK7027118.1"/>
    </source>
</evidence>
<feature type="chain" id="PRO_5043396005" evidence="1">
    <location>
        <begin position="26"/>
        <end position="116"/>
    </location>
</feature>
<accession>A0AAW0BL58</accession>
<feature type="signal peptide" evidence="1">
    <location>
        <begin position="1"/>
        <end position="25"/>
    </location>
</feature>
<proteinExistence type="predicted"/>
<gene>
    <name evidence="2" type="ORF">R3P38DRAFT_3354907</name>
</gene>
<keyword evidence="3" id="KW-1185">Reference proteome</keyword>
<dbReference type="AlphaFoldDB" id="A0AAW0BL58"/>
<protein>
    <submittedName>
        <fullName evidence="2">Uncharacterized protein</fullName>
    </submittedName>
</protein>
<dbReference type="Proteomes" id="UP001362999">
    <property type="component" value="Unassembled WGS sequence"/>
</dbReference>
<comment type="caution">
    <text evidence="2">The sequence shown here is derived from an EMBL/GenBank/DDBJ whole genome shotgun (WGS) entry which is preliminary data.</text>
</comment>
<reference evidence="2 3" key="1">
    <citation type="journal article" date="2024" name="J Genomics">
        <title>Draft genome sequencing and assembly of Favolaschia claudopus CIRM-BRFM 2984 isolated from oak limbs.</title>
        <authorList>
            <person name="Navarro D."/>
            <person name="Drula E."/>
            <person name="Chaduli D."/>
            <person name="Cazenave R."/>
            <person name="Ahrendt S."/>
            <person name="Wang J."/>
            <person name="Lipzen A."/>
            <person name="Daum C."/>
            <person name="Barry K."/>
            <person name="Grigoriev I.V."/>
            <person name="Favel A."/>
            <person name="Rosso M.N."/>
            <person name="Martin F."/>
        </authorList>
    </citation>
    <scope>NUCLEOTIDE SEQUENCE [LARGE SCALE GENOMIC DNA]</scope>
    <source>
        <strain evidence="2 3">CIRM-BRFM 2984</strain>
    </source>
</reference>
<name>A0AAW0BL58_9AGAR</name>
<dbReference type="EMBL" id="JAWWNJ010000030">
    <property type="protein sequence ID" value="KAK7027118.1"/>
    <property type="molecule type" value="Genomic_DNA"/>
</dbReference>
<evidence type="ECO:0000256" key="1">
    <source>
        <dbReference type="SAM" id="SignalP"/>
    </source>
</evidence>
<evidence type="ECO:0000313" key="3">
    <source>
        <dbReference type="Proteomes" id="UP001362999"/>
    </source>
</evidence>
<sequence length="116" mass="12853">MVPLFATSLSLACLLPLCLLDPALRAPCPPSLFFLVPNQRCCDLLPVVESELEDTGLKNLRLEICNSTLTTPRQDDPRYQYAIALAGWDRQVMDTTIPLYSVSAPMPCNVVCNEIQ</sequence>
<keyword evidence="1" id="KW-0732">Signal</keyword>
<organism evidence="2 3">
    <name type="scientific">Favolaschia claudopus</name>
    <dbReference type="NCBI Taxonomy" id="2862362"/>
    <lineage>
        <taxon>Eukaryota</taxon>
        <taxon>Fungi</taxon>
        <taxon>Dikarya</taxon>
        <taxon>Basidiomycota</taxon>
        <taxon>Agaricomycotina</taxon>
        <taxon>Agaricomycetes</taxon>
        <taxon>Agaricomycetidae</taxon>
        <taxon>Agaricales</taxon>
        <taxon>Marasmiineae</taxon>
        <taxon>Mycenaceae</taxon>
        <taxon>Favolaschia</taxon>
    </lineage>
</organism>